<dbReference type="EMBL" id="OX596096">
    <property type="protein sequence ID" value="CAM9542581.1"/>
    <property type="molecule type" value="Genomic_DNA"/>
</dbReference>
<dbReference type="Proteomes" id="UP001162501">
    <property type="component" value="Chromosome 12"/>
</dbReference>
<gene>
    <name evidence="1" type="ORF">MRATA1EN22A_LOCUS3988</name>
</gene>
<sequence>MVWGTPFLQYQPLSVPGELSSLEVGARVKSRKALEAQRCGQEAYTSTDPGTVCVPAAVVLHPQRCLGRAVHPPRVFSCAAMLGHTDPWSGLHGRRLSRCGEHREKGQARLWGQASLHLLSICVF</sequence>
<reference evidence="1" key="2">
    <citation type="submission" date="2025-03" db="EMBL/GenBank/DDBJ databases">
        <authorList>
            <consortium name="ELIXIR-Norway"/>
            <consortium name="Elixir Norway"/>
        </authorList>
    </citation>
    <scope>NUCLEOTIDE SEQUENCE</scope>
</reference>
<accession>A0AC59YAY2</accession>
<evidence type="ECO:0000313" key="1">
    <source>
        <dbReference type="EMBL" id="CAM9542581.1"/>
    </source>
</evidence>
<proteinExistence type="predicted"/>
<evidence type="ECO:0000313" key="2">
    <source>
        <dbReference type="Proteomes" id="UP001162501"/>
    </source>
</evidence>
<name>A0AC59YAY2_RANTA</name>
<protein>
    <submittedName>
        <fullName evidence="1">Uncharacterized protein</fullName>
    </submittedName>
</protein>
<organism evidence="1 2">
    <name type="scientific">Rangifer tarandus platyrhynchus</name>
    <name type="common">Svalbard reindeer</name>
    <dbReference type="NCBI Taxonomy" id="3082113"/>
    <lineage>
        <taxon>Eukaryota</taxon>
        <taxon>Metazoa</taxon>
        <taxon>Chordata</taxon>
        <taxon>Craniata</taxon>
        <taxon>Vertebrata</taxon>
        <taxon>Euteleostomi</taxon>
        <taxon>Mammalia</taxon>
        <taxon>Eutheria</taxon>
        <taxon>Laurasiatheria</taxon>
        <taxon>Artiodactyla</taxon>
        <taxon>Ruminantia</taxon>
        <taxon>Pecora</taxon>
        <taxon>Cervidae</taxon>
        <taxon>Odocoileinae</taxon>
        <taxon>Rangifer</taxon>
    </lineage>
</organism>
<reference evidence="1" key="1">
    <citation type="submission" date="2023-05" db="EMBL/GenBank/DDBJ databases">
        <authorList>
            <consortium name="ELIXIR-Norway"/>
        </authorList>
    </citation>
    <scope>NUCLEOTIDE SEQUENCE</scope>
</reference>